<dbReference type="InterPro" id="IPR007694">
    <property type="entry name" value="DNA_helicase_DnaB-like_C"/>
</dbReference>
<keyword evidence="2" id="KW-0067">ATP-binding</keyword>
<comment type="caution">
    <text evidence="2">The sequence shown here is derived from an EMBL/GenBank/DDBJ whole genome shotgun (WGS) entry which is preliminary data.</text>
</comment>
<dbReference type="Gene3D" id="3.40.50.300">
    <property type="entry name" value="P-loop containing nucleotide triphosphate hydrolases"/>
    <property type="match status" value="1"/>
</dbReference>
<sequence>MSEQYVEKFDFENLETDFIASFFHDRKMWVDLKDHIDPTYFNNQNISTIFKIFKLFFDKYNDFPSKDQLKVYAKKKNFDKDGYKTINDIYAKTLEVKDIEFLRTEANSFIKNSKLERAILKSVDLLEQKKYPEIYDAVTEAVHWNPEVNLGTNYSNAQERYARLFELITGVVSTPWETLNYFLSGGFYRKELYLFVASSSVGKSIALDQVALHSWDKLGLNVAIITLEMSEERKGQRMDACKFGIPVTSVFDERLKIIKSFEHENKKNKLFIKEMPQTATTADIEQYLYQIQLYENVKIDILIVDYMDIMSPRRARTGNDYQDQGSVGTDLRDLAKKLAIPVVSASQFSRGALDIPIEELNEGKIADSWKKIMIADGVIAMALTPEERRNGKINFKGLKNRNGLKDFIIKLKIQYELLKITDMHEIISNGYKASNDDEDEEIVGEVREGRA</sequence>
<protein>
    <submittedName>
        <fullName evidence="2">Replicative DNA helicase</fullName>
        <ecNumber evidence="2">3.6.4.12</ecNumber>
    </submittedName>
</protein>
<keyword evidence="2" id="KW-0347">Helicase</keyword>
<dbReference type="GO" id="GO:0016787">
    <property type="term" value="F:hydrolase activity"/>
    <property type="evidence" value="ECO:0007669"/>
    <property type="project" value="UniProtKB-KW"/>
</dbReference>
<dbReference type="PANTHER" id="PTHR30153:SF2">
    <property type="entry name" value="REPLICATIVE DNA HELICASE"/>
    <property type="match status" value="1"/>
</dbReference>
<dbReference type="EMBL" id="MWDB01000053">
    <property type="protein sequence ID" value="OQB40218.1"/>
    <property type="molecule type" value="Genomic_DNA"/>
</dbReference>
<dbReference type="EC" id="3.6.4.12" evidence="2"/>
<dbReference type="GO" id="GO:0006260">
    <property type="term" value="P:DNA replication"/>
    <property type="evidence" value="ECO:0007669"/>
    <property type="project" value="InterPro"/>
</dbReference>
<organism evidence="2">
    <name type="scientific">candidate division CPR1 bacterium ADurb.Bin160</name>
    <dbReference type="NCBI Taxonomy" id="1852826"/>
    <lineage>
        <taxon>Bacteria</taxon>
        <taxon>candidate division CPR1</taxon>
    </lineage>
</organism>
<evidence type="ECO:0000313" key="2">
    <source>
        <dbReference type="EMBL" id="OQB40218.1"/>
    </source>
</evidence>
<keyword evidence="2" id="KW-0378">Hydrolase</keyword>
<dbReference type="GO" id="GO:0003678">
    <property type="term" value="F:DNA helicase activity"/>
    <property type="evidence" value="ECO:0007669"/>
    <property type="project" value="UniProtKB-EC"/>
</dbReference>
<dbReference type="GO" id="GO:0005829">
    <property type="term" value="C:cytosol"/>
    <property type="evidence" value="ECO:0007669"/>
    <property type="project" value="TreeGrafter"/>
</dbReference>
<dbReference type="Pfam" id="PF03796">
    <property type="entry name" value="DnaB_C"/>
    <property type="match status" value="1"/>
</dbReference>
<dbReference type="AlphaFoldDB" id="A0A1V5ZJI5"/>
<dbReference type="Proteomes" id="UP000485621">
    <property type="component" value="Unassembled WGS sequence"/>
</dbReference>
<dbReference type="PROSITE" id="PS51199">
    <property type="entry name" value="SF4_HELICASE"/>
    <property type="match status" value="1"/>
</dbReference>
<reference evidence="2" key="1">
    <citation type="submission" date="2017-02" db="EMBL/GenBank/DDBJ databases">
        <title>Delving into the versatile metabolic prowess of the omnipresent phylum Bacteroidetes.</title>
        <authorList>
            <person name="Nobu M.K."/>
            <person name="Mei R."/>
            <person name="Narihiro T."/>
            <person name="Kuroda K."/>
            <person name="Liu W.-T."/>
        </authorList>
    </citation>
    <scope>NUCLEOTIDE SEQUENCE</scope>
    <source>
        <strain evidence="2">ADurb.Bin160</strain>
    </source>
</reference>
<name>A0A1V5ZJI5_9BACT</name>
<evidence type="ECO:0000259" key="1">
    <source>
        <dbReference type="PROSITE" id="PS51199"/>
    </source>
</evidence>
<dbReference type="SUPFAM" id="SSF52540">
    <property type="entry name" value="P-loop containing nucleoside triphosphate hydrolases"/>
    <property type="match status" value="1"/>
</dbReference>
<dbReference type="PANTHER" id="PTHR30153">
    <property type="entry name" value="REPLICATIVE DNA HELICASE DNAB"/>
    <property type="match status" value="1"/>
</dbReference>
<keyword evidence="2" id="KW-0547">Nucleotide-binding</keyword>
<proteinExistence type="predicted"/>
<accession>A0A1V5ZJI5</accession>
<feature type="domain" description="SF4 helicase" evidence="1">
    <location>
        <begin position="165"/>
        <end position="427"/>
    </location>
</feature>
<gene>
    <name evidence="2" type="primary">dnaB_3</name>
    <name evidence="2" type="ORF">BWY04_01421</name>
</gene>
<dbReference type="InterPro" id="IPR027417">
    <property type="entry name" value="P-loop_NTPase"/>
</dbReference>
<dbReference type="GO" id="GO:0005524">
    <property type="term" value="F:ATP binding"/>
    <property type="evidence" value="ECO:0007669"/>
    <property type="project" value="InterPro"/>
</dbReference>